<keyword evidence="5" id="KW-0053">Apoptosis</keyword>
<keyword evidence="10" id="KW-0564">Palmitate</keyword>
<dbReference type="GO" id="GO:0005516">
    <property type="term" value="F:calmodulin binding"/>
    <property type="evidence" value="ECO:0007669"/>
    <property type="project" value="UniProtKB-KW"/>
</dbReference>
<keyword evidence="20" id="KW-1133">Transmembrane helix</keyword>
<evidence type="ECO:0000256" key="3">
    <source>
        <dbReference type="ARBA" id="ARBA00015761"/>
    </source>
</evidence>
<dbReference type="InterPro" id="IPR011029">
    <property type="entry name" value="DEATH-like_dom_sf"/>
</dbReference>
<evidence type="ECO:0000256" key="18">
    <source>
        <dbReference type="PROSITE-ProRule" id="PRU00206"/>
    </source>
</evidence>
<keyword evidence="6 21" id="KW-0732">Signal</keyword>
<dbReference type="InterPro" id="IPR034024">
    <property type="entry name" value="TNFRSF10_N"/>
</dbReference>
<accession>A0A8V5FKG9</accession>
<evidence type="ECO:0000256" key="17">
    <source>
        <dbReference type="ARBA" id="ARBA00032502"/>
    </source>
</evidence>
<evidence type="ECO:0000256" key="2">
    <source>
        <dbReference type="ARBA" id="ARBA00004285"/>
    </source>
</evidence>
<name>A0A8C6JIC0_MELUD</name>
<dbReference type="GO" id="GO:0004888">
    <property type="term" value="F:transmembrane signaling receptor activity"/>
    <property type="evidence" value="ECO:0007669"/>
    <property type="project" value="InterPro"/>
</dbReference>
<evidence type="ECO:0000313" key="23">
    <source>
        <dbReference type="Proteomes" id="UP000694405"/>
    </source>
</evidence>
<evidence type="ECO:0000256" key="4">
    <source>
        <dbReference type="ARBA" id="ARBA00022475"/>
    </source>
</evidence>
<dbReference type="InterPro" id="IPR008063">
    <property type="entry name" value="Fas_rcpt"/>
</dbReference>
<feature type="disulfide bond" evidence="18">
    <location>
        <begin position="127"/>
        <end position="145"/>
    </location>
</feature>
<keyword evidence="4" id="KW-1003">Cell membrane</keyword>
<proteinExistence type="predicted"/>
<evidence type="ECO:0000256" key="13">
    <source>
        <dbReference type="ARBA" id="ARBA00023180"/>
    </source>
</evidence>
<evidence type="ECO:0000256" key="20">
    <source>
        <dbReference type="SAM" id="Phobius"/>
    </source>
</evidence>
<keyword evidence="20" id="KW-0812">Transmembrane</keyword>
<dbReference type="PANTHER" id="PTHR46330">
    <property type="entry name" value="TUMOR NECROSIS FACTOR RECEPTOR SUPERFAMILY MEMBER 10B"/>
    <property type="match status" value="1"/>
</dbReference>
<evidence type="ECO:0000256" key="6">
    <source>
        <dbReference type="ARBA" id="ARBA00022729"/>
    </source>
</evidence>
<keyword evidence="9 20" id="KW-0472">Membrane</keyword>
<evidence type="ECO:0000256" key="8">
    <source>
        <dbReference type="ARBA" id="ARBA00022860"/>
    </source>
</evidence>
<evidence type="ECO:0000256" key="14">
    <source>
        <dbReference type="ARBA" id="ARBA00023288"/>
    </source>
</evidence>
<dbReference type="Pfam" id="PF00020">
    <property type="entry name" value="TNFR_c6"/>
    <property type="match status" value="2"/>
</dbReference>
<comment type="subcellular location">
    <subcellularLocation>
        <location evidence="1">Cell membrane</location>
        <topology evidence="1">Single-pass type I membrane protein</topology>
    </subcellularLocation>
    <subcellularLocation>
        <location evidence="2">Membrane raft</location>
    </subcellularLocation>
</comment>
<feature type="disulfide bond" evidence="18">
    <location>
        <begin position="83"/>
        <end position="96"/>
    </location>
</feature>
<dbReference type="SUPFAM" id="SSF57586">
    <property type="entry name" value="TNF receptor-like"/>
    <property type="match status" value="2"/>
</dbReference>
<feature type="repeat" description="TNFR-Cys" evidence="18">
    <location>
        <begin position="63"/>
        <end position="104"/>
    </location>
</feature>
<dbReference type="SUPFAM" id="SSF47986">
    <property type="entry name" value="DEATH domain"/>
    <property type="match status" value="1"/>
</dbReference>
<feature type="chain" id="PRO_5043714351" description="Tumor necrosis factor receptor superfamily member 6" evidence="21">
    <location>
        <begin position="24"/>
        <end position="417"/>
    </location>
</feature>
<dbReference type="Pfam" id="PF00531">
    <property type="entry name" value="Death"/>
    <property type="match status" value="1"/>
</dbReference>
<dbReference type="GeneID" id="101875353"/>
<keyword evidence="11 18" id="KW-1015">Disulfide bond</keyword>
<dbReference type="CDD" id="cd10580">
    <property type="entry name" value="TNFRSF10"/>
    <property type="match status" value="1"/>
</dbReference>
<evidence type="ECO:0000256" key="19">
    <source>
        <dbReference type="SAM" id="MobiDB-lite"/>
    </source>
</evidence>
<evidence type="ECO:0000256" key="15">
    <source>
        <dbReference type="ARBA" id="ARBA00030181"/>
    </source>
</evidence>
<reference evidence="22" key="1">
    <citation type="submission" date="2020-03" db="EMBL/GenBank/DDBJ databases">
        <title>Melopsittacus undulatus (budgerigar) genome, bMelUnd1, maternal haplotype with Z.</title>
        <authorList>
            <person name="Gedman G."/>
            <person name="Mountcastle J."/>
            <person name="Haase B."/>
            <person name="Formenti G."/>
            <person name="Wright T."/>
            <person name="Apodaca J."/>
            <person name="Pelan S."/>
            <person name="Chow W."/>
            <person name="Rhie A."/>
            <person name="Howe K."/>
            <person name="Fedrigo O."/>
            <person name="Jarvis E.D."/>
        </authorList>
    </citation>
    <scope>NUCLEOTIDE SEQUENCE [LARGE SCALE GENOMIC DNA]</scope>
</reference>
<dbReference type="InterPro" id="IPR052491">
    <property type="entry name" value="TNFRSF10"/>
</dbReference>
<dbReference type="InterPro" id="IPR000488">
    <property type="entry name" value="Death_dom"/>
</dbReference>
<feature type="signal peptide" evidence="21">
    <location>
        <begin position="1"/>
        <end position="23"/>
    </location>
</feature>
<evidence type="ECO:0000256" key="11">
    <source>
        <dbReference type="ARBA" id="ARBA00023157"/>
    </source>
</evidence>
<evidence type="ECO:0000256" key="12">
    <source>
        <dbReference type="ARBA" id="ARBA00023170"/>
    </source>
</evidence>
<dbReference type="GO" id="GO:0045121">
    <property type="term" value="C:membrane raft"/>
    <property type="evidence" value="ECO:0007669"/>
    <property type="project" value="UniProtKB-SubCell"/>
</dbReference>
<dbReference type="GO" id="GO:0043065">
    <property type="term" value="P:positive regulation of apoptotic process"/>
    <property type="evidence" value="ECO:0007669"/>
    <property type="project" value="TreeGrafter"/>
</dbReference>
<dbReference type="Gene3D" id="1.10.533.10">
    <property type="entry name" value="Death Domain, Fas"/>
    <property type="match status" value="1"/>
</dbReference>
<dbReference type="GO" id="GO:0006955">
    <property type="term" value="P:immune response"/>
    <property type="evidence" value="ECO:0007669"/>
    <property type="project" value="InterPro"/>
</dbReference>
<reference evidence="22" key="3">
    <citation type="submission" date="2025-09" db="UniProtKB">
        <authorList>
            <consortium name="Ensembl"/>
        </authorList>
    </citation>
    <scope>IDENTIFICATION</scope>
</reference>
<dbReference type="Ensembl" id="ENSMUNT00000014531.2">
    <property type="protein sequence ID" value="ENSMUNP00000012567.2"/>
    <property type="gene ID" value="ENSMUNG00000009852.2"/>
</dbReference>
<feature type="region of interest" description="Disordered" evidence="19">
    <location>
        <begin position="186"/>
        <end position="237"/>
    </location>
</feature>
<evidence type="ECO:0000256" key="10">
    <source>
        <dbReference type="ARBA" id="ARBA00023139"/>
    </source>
</evidence>
<dbReference type="Gene3D" id="2.10.50.10">
    <property type="entry name" value="Tumor Necrosis Factor Receptor, subunit A, domain 2"/>
    <property type="match status" value="2"/>
</dbReference>
<dbReference type="OrthoDB" id="8848202at2759"/>
<evidence type="ECO:0000256" key="5">
    <source>
        <dbReference type="ARBA" id="ARBA00022703"/>
    </source>
</evidence>
<dbReference type="SMART" id="SM00208">
    <property type="entry name" value="TNFR"/>
    <property type="match status" value="3"/>
</dbReference>
<dbReference type="GO" id="GO:0005886">
    <property type="term" value="C:plasma membrane"/>
    <property type="evidence" value="ECO:0007669"/>
    <property type="project" value="UniProtKB-SubCell"/>
</dbReference>
<reference evidence="22" key="2">
    <citation type="submission" date="2025-08" db="UniProtKB">
        <authorList>
            <consortium name="Ensembl"/>
        </authorList>
    </citation>
    <scope>IDENTIFICATION</scope>
</reference>
<organism evidence="22 23">
    <name type="scientific">Melopsittacus undulatus</name>
    <name type="common">Budgerigar</name>
    <name type="synonym">Psittacus undulatus</name>
    <dbReference type="NCBI Taxonomy" id="13146"/>
    <lineage>
        <taxon>Eukaryota</taxon>
        <taxon>Metazoa</taxon>
        <taxon>Chordata</taxon>
        <taxon>Craniata</taxon>
        <taxon>Vertebrata</taxon>
        <taxon>Euteleostomi</taxon>
        <taxon>Archelosauria</taxon>
        <taxon>Archosauria</taxon>
        <taxon>Dinosauria</taxon>
        <taxon>Saurischia</taxon>
        <taxon>Theropoda</taxon>
        <taxon>Coelurosauria</taxon>
        <taxon>Aves</taxon>
        <taxon>Neognathae</taxon>
        <taxon>Neoaves</taxon>
        <taxon>Telluraves</taxon>
        <taxon>Australaves</taxon>
        <taxon>Psittaciformes</taxon>
        <taxon>Psittaculidae</taxon>
        <taxon>Melopsittacus</taxon>
    </lineage>
</organism>
<dbReference type="PROSITE" id="PS50017">
    <property type="entry name" value="DEATH_DOMAIN"/>
    <property type="match status" value="1"/>
</dbReference>
<evidence type="ECO:0000256" key="7">
    <source>
        <dbReference type="ARBA" id="ARBA00022737"/>
    </source>
</evidence>
<dbReference type="RefSeq" id="XP_012986181.2">
    <property type="nucleotide sequence ID" value="XM_013130727.3"/>
</dbReference>
<accession>A0A8C6JIC0</accession>
<dbReference type="PANTHER" id="PTHR46330:SF16">
    <property type="entry name" value="TUMOR NECROSIS FACTOR RECEPTOR SUPERFAMILY MEMBER 22"/>
    <property type="match status" value="1"/>
</dbReference>
<evidence type="ECO:0000256" key="21">
    <source>
        <dbReference type="SAM" id="SignalP"/>
    </source>
</evidence>
<comment type="caution">
    <text evidence="18">Lacks conserved residue(s) required for the propagation of feature annotation.</text>
</comment>
<dbReference type="InterPro" id="IPR001368">
    <property type="entry name" value="TNFR/NGFR_Cys_rich_reg"/>
</dbReference>
<evidence type="ECO:0000256" key="9">
    <source>
        <dbReference type="ARBA" id="ARBA00023136"/>
    </source>
</evidence>
<dbReference type="PRINTS" id="PR01680">
    <property type="entry name" value="TNFACTORR6"/>
</dbReference>
<dbReference type="PROSITE" id="PS50050">
    <property type="entry name" value="TNFR_NGFR_2"/>
    <property type="match status" value="2"/>
</dbReference>
<keyword evidence="23" id="KW-1185">Reference proteome</keyword>
<feature type="compositionally biased region" description="Basic and acidic residues" evidence="19">
    <location>
        <begin position="186"/>
        <end position="195"/>
    </location>
</feature>
<evidence type="ECO:0000313" key="22">
    <source>
        <dbReference type="Ensembl" id="ENSMUNP00000012567.2"/>
    </source>
</evidence>
<dbReference type="AlphaFoldDB" id="A0A8C6JIC0"/>
<feature type="disulfide bond" evidence="18">
    <location>
        <begin position="86"/>
        <end position="104"/>
    </location>
</feature>
<gene>
    <name evidence="22" type="primary">LOC101875353</name>
</gene>
<sequence length="417" mass="46508">MAAGGMVGLLLLVSLLVMPGARGAEHCGDGEYLAEDHCCVFCPAGTYVAQHCRAPHSRGICVPCTEGVGYTAHENGLDECLSCRQCKDDQTILRSCTPTHDTECRCKQGYFCPAEGCEICHKCSTMCPEGKKIVQTCNATMDLGCGLPDQGSTVHVWIFIVISLFPLGFLLFCLCRRLKCNKAASPDKDAEKGLESEGSTESLILPEVEAPANNTVNPDDENSESPEGQVQTSVNLEVKNTSPENSVVLSERSTNLCGMKRQVERCWRRIAESSRPGKTGQNPAFHQNAPSKGQKVRMPANHMIREPQCQIIVKDLSQKELSDSYLVFIEEVPQKKWKRFMRKHLEENSINKTVHNFPNDIEEQYYQMLLLWKNSLGEKQSIIKLLDELRQVDTRAYHNVLNTLKSKNIINKIEATD</sequence>
<protein>
    <recommendedName>
        <fullName evidence="3">Tumor necrosis factor receptor superfamily member 6</fullName>
    </recommendedName>
    <alternativeName>
        <fullName evidence="16">Apo-1 antigen</fullName>
    </alternativeName>
    <alternativeName>
        <fullName evidence="17">Apoptosis-mediating surface antigen FAS</fullName>
    </alternativeName>
    <alternativeName>
        <fullName evidence="15">FASLG receptor</fullName>
    </alternativeName>
</protein>
<dbReference type="FunFam" id="2.10.50.10:FF:000004">
    <property type="entry name" value="Tumor necrosis factor receptor superfamily member 6"/>
    <property type="match status" value="1"/>
</dbReference>
<feature type="compositionally biased region" description="Polar residues" evidence="19">
    <location>
        <begin position="225"/>
        <end position="237"/>
    </location>
</feature>
<keyword evidence="7" id="KW-0677">Repeat</keyword>
<feature type="transmembrane region" description="Helical" evidence="20">
    <location>
        <begin position="154"/>
        <end position="175"/>
    </location>
</feature>
<keyword evidence="12" id="KW-0675">Receptor</keyword>
<feature type="repeat" description="TNFR-Cys" evidence="18">
    <location>
        <begin position="105"/>
        <end position="145"/>
    </location>
</feature>
<evidence type="ECO:0000256" key="16">
    <source>
        <dbReference type="ARBA" id="ARBA00032338"/>
    </source>
</evidence>
<keyword evidence="13" id="KW-0325">Glycoprotein</keyword>
<dbReference type="GO" id="GO:0009986">
    <property type="term" value="C:cell surface"/>
    <property type="evidence" value="ECO:0007669"/>
    <property type="project" value="TreeGrafter"/>
</dbReference>
<evidence type="ECO:0000256" key="1">
    <source>
        <dbReference type="ARBA" id="ARBA00004251"/>
    </source>
</evidence>
<dbReference type="GO" id="GO:0036462">
    <property type="term" value="P:TRAIL-activated apoptotic signaling pathway"/>
    <property type="evidence" value="ECO:0007669"/>
    <property type="project" value="TreeGrafter"/>
</dbReference>
<keyword evidence="8" id="KW-0112">Calmodulin-binding</keyword>
<keyword evidence="14" id="KW-0449">Lipoprotein</keyword>
<dbReference type="Proteomes" id="UP000694405">
    <property type="component" value="Chromosome 4"/>
</dbReference>